<accession>A0A6P1Q077</accession>
<evidence type="ECO:0000313" key="2">
    <source>
        <dbReference type="EMBL" id="QHM71428.1"/>
    </source>
</evidence>
<keyword evidence="3" id="KW-1185">Reference proteome</keyword>
<protein>
    <recommendedName>
        <fullName evidence="1">Phospholipid/glycerol acyltransferase domain-containing protein</fullName>
    </recommendedName>
</protein>
<sequence>MVWPVIWLWLTVKYSERLSQQGPKIIVANHNSHMDMFVLLSLFSLRTQQKVHPVAAADDYPRNNYLAWFTLNILNYDITCCFNTYITFVYKKIAFST</sequence>
<dbReference type="EMBL" id="CP028271">
    <property type="protein sequence ID" value="QHM71428.1"/>
    <property type="molecule type" value="Genomic_DNA"/>
</dbReference>
<organism evidence="2 3">
    <name type="scientific">Mixta intestinalis</name>
    <dbReference type="NCBI Taxonomy" id="1615494"/>
    <lineage>
        <taxon>Bacteria</taxon>
        <taxon>Pseudomonadati</taxon>
        <taxon>Pseudomonadota</taxon>
        <taxon>Gammaproteobacteria</taxon>
        <taxon>Enterobacterales</taxon>
        <taxon>Erwiniaceae</taxon>
        <taxon>Mixta</taxon>
    </lineage>
</organism>
<reference evidence="2 3" key="1">
    <citation type="submission" date="2018-03" db="EMBL/GenBank/DDBJ databases">
        <title>Pantoea intestinalis SRCM103226 isolated form the mealworm.</title>
        <authorList>
            <person name="Jeong D.-Y."/>
            <person name="Kim J.W."/>
        </authorList>
    </citation>
    <scope>NUCLEOTIDE SEQUENCE [LARGE SCALE GENOMIC DNA]</scope>
    <source>
        <strain evidence="2 3">SRCM103226</strain>
    </source>
</reference>
<feature type="domain" description="Phospholipid/glycerol acyltransferase" evidence="1">
    <location>
        <begin position="11"/>
        <end position="57"/>
    </location>
</feature>
<dbReference type="KEGG" id="mint:C7M51_01715"/>
<dbReference type="InterPro" id="IPR002123">
    <property type="entry name" value="Plipid/glycerol_acylTrfase"/>
</dbReference>
<dbReference type="Pfam" id="PF01553">
    <property type="entry name" value="Acyltransferase"/>
    <property type="match status" value="1"/>
</dbReference>
<dbReference type="Proteomes" id="UP000464053">
    <property type="component" value="Chromosome"/>
</dbReference>
<name>A0A6P1Q077_9GAMM</name>
<dbReference type="SUPFAM" id="SSF69593">
    <property type="entry name" value="Glycerol-3-phosphate (1)-acyltransferase"/>
    <property type="match status" value="1"/>
</dbReference>
<dbReference type="AlphaFoldDB" id="A0A6P1Q077"/>
<gene>
    <name evidence="2" type="ORF">C7M51_01715</name>
</gene>
<evidence type="ECO:0000259" key="1">
    <source>
        <dbReference type="Pfam" id="PF01553"/>
    </source>
</evidence>
<proteinExistence type="predicted"/>
<evidence type="ECO:0000313" key="3">
    <source>
        <dbReference type="Proteomes" id="UP000464053"/>
    </source>
</evidence>
<dbReference type="GO" id="GO:0016746">
    <property type="term" value="F:acyltransferase activity"/>
    <property type="evidence" value="ECO:0007669"/>
    <property type="project" value="InterPro"/>
</dbReference>